<keyword evidence="2" id="KW-0812">Transmembrane</keyword>
<keyword evidence="2" id="KW-1133">Transmembrane helix</keyword>
<keyword evidence="1" id="KW-0175">Coiled coil</keyword>
<dbReference type="PRINTS" id="PR01490">
    <property type="entry name" value="RTXTOXIND"/>
</dbReference>
<dbReference type="InterPro" id="IPR058982">
    <property type="entry name" value="Beta-barrel_AprE"/>
</dbReference>
<gene>
    <name evidence="4" type="ORF">H3N35_13520</name>
</gene>
<dbReference type="EMBL" id="CP059693">
    <property type="protein sequence ID" value="WDE14346.1"/>
    <property type="molecule type" value="Genomic_DNA"/>
</dbReference>
<dbReference type="PANTHER" id="PTHR30386:SF28">
    <property type="entry name" value="EXPORTED PROTEIN"/>
    <property type="match status" value="1"/>
</dbReference>
<evidence type="ECO:0000313" key="4">
    <source>
        <dbReference type="EMBL" id="WDE14346.1"/>
    </source>
</evidence>
<dbReference type="PANTHER" id="PTHR30386">
    <property type="entry name" value="MEMBRANE FUSION SUBUNIT OF EMRAB-TOLC MULTIDRUG EFFLUX PUMP"/>
    <property type="match status" value="1"/>
</dbReference>
<organism evidence="4 5">
    <name type="scientific">Thalassomonas haliotis</name>
    <dbReference type="NCBI Taxonomy" id="485448"/>
    <lineage>
        <taxon>Bacteria</taxon>
        <taxon>Pseudomonadati</taxon>
        <taxon>Pseudomonadota</taxon>
        <taxon>Gammaproteobacteria</taxon>
        <taxon>Alteromonadales</taxon>
        <taxon>Colwelliaceae</taxon>
        <taxon>Thalassomonas</taxon>
    </lineage>
</organism>
<evidence type="ECO:0000256" key="1">
    <source>
        <dbReference type="SAM" id="Coils"/>
    </source>
</evidence>
<dbReference type="Proteomes" id="UP001215231">
    <property type="component" value="Chromosome"/>
</dbReference>
<keyword evidence="5" id="KW-1185">Reference proteome</keyword>
<sequence length="416" mass="46956">MATKKRQLFRKEVIEAMTTRHGDVVLIRPVSFTVITGFILVLLTIALAFFSLGQFTHSLPVKGVLKSKGGDTKVMAYQPGIIDKIYIKEGEKVEQGAPLYRVRTERDGKDGTINEKLINSIRGSLKLTEEKIDYQTKLNALELEDLARSAKNYTNKAQQRADEIEIKTDYLTLLRSELSIISKLKKAQQATQMEYNAKYAQVLEARLAIKSLTRERLNLLELADTTEKNIRNTKLQGQSMVVGYQQTLENLQRELAQKEADRFYLITAPKAGVVANIYYRQGNFVEVNKPLMMLLPQDRQLVAEVYITASAIGQIQEGQDINMRYHAFPYQKFGMFKGKISSISKTLIDPYQAKVESLVEGPSYRATITLAQQHITLNEKSVALQTGMLLDADVIGDSRSILGWIFEPILSSIEHS</sequence>
<feature type="coiled-coil region" evidence="1">
    <location>
        <begin position="124"/>
        <end position="163"/>
    </location>
</feature>
<reference evidence="4 5" key="1">
    <citation type="journal article" date="2022" name="Mar. Drugs">
        <title>Bioassay-Guided Fractionation Leads to the Detection of Cholic Acid Generated by the Rare Thalassomonas sp.</title>
        <authorList>
            <person name="Pheiffer F."/>
            <person name="Schneider Y.K."/>
            <person name="Hansen E.H."/>
            <person name="Andersen J.H."/>
            <person name="Isaksson J."/>
            <person name="Busche T."/>
            <person name="R C."/>
            <person name="Kalinowski J."/>
            <person name="Zyl L.V."/>
            <person name="Trindade M."/>
        </authorList>
    </citation>
    <scope>NUCLEOTIDE SEQUENCE [LARGE SCALE GENOMIC DNA]</scope>
    <source>
        <strain evidence="4 5">A5K-61T</strain>
    </source>
</reference>
<feature type="domain" description="AprE-like beta-barrel" evidence="3">
    <location>
        <begin position="301"/>
        <end position="394"/>
    </location>
</feature>
<evidence type="ECO:0000313" key="5">
    <source>
        <dbReference type="Proteomes" id="UP001215231"/>
    </source>
</evidence>
<evidence type="ECO:0000256" key="2">
    <source>
        <dbReference type="SAM" id="Phobius"/>
    </source>
</evidence>
<feature type="transmembrane region" description="Helical" evidence="2">
    <location>
        <begin position="30"/>
        <end position="52"/>
    </location>
</feature>
<protein>
    <submittedName>
        <fullName evidence="4">HlyD family efflux transporter periplasmic adaptor subunit</fullName>
    </submittedName>
</protein>
<proteinExistence type="predicted"/>
<dbReference type="InterPro" id="IPR050739">
    <property type="entry name" value="MFP"/>
</dbReference>
<name>A0ABY7VLI7_9GAMM</name>
<feature type="coiled-coil region" evidence="1">
    <location>
        <begin position="209"/>
        <end position="261"/>
    </location>
</feature>
<dbReference type="Gene3D" id="2.40.50.100">
    <property type="match status" value="1"/>
</dbReference>
<accession>A0ABY7VLI7</accession>
<dbReference type="RefSeq" id="WP_274054900.1">
    <property type="nucleotide sequence ID" value="NZ_CP059693.1"/>
</dbReference>
<keyword evidence="2" id="KW-0472">Membrane</keyword>
<dbReference type="Pfam" id="PF26002">
    <property type="entry name" value="Beta-barrel_AprE"/>
    <property type="match status" value="1"/>
</dbReference>
<evidence type="ECO:0000259" key="3">
    <source>
        <dbReference type="Pfam" id="PF26002"/>
    </source>
</evidence>